<proteinExistence type="predicted"/>
<sequence>MVIRAIGDRDHRSTSVEVARSVGICRSVPRDVEALVAIRSVLVAPHDGRVGAVARDRRDVVARQLGGKREVDTEEVVTDAAPLDQELRTEGHGGGHVGAAACGHDIGPRPVDEGGDDLPITLLSDREGREVALDDRDGPPGVARPDTAGQGVASQRRGVVPREIGIRIARDNAVAGDEQLVGGCVVESVGRSAVARIDDDTGVGPGPGASVAIVVPVDRETSPPDMLHGCPPDAAGEPELVLVLRRGWRLGHHARRDNRRLGLTDKAHVRARCRDRGLDTERPNPQRDGGRRRDPSSETVSPHPLN</sequence>
<dbReference type="EMBL" id="CAFBND010000145">
    <property type="protein sequence ID" value="CAB4959795.1"/>
    <property type="molecule type" value="Genomic_DNA"/>
</dbReference>
<feature type="compositionally biased region" description="Basic and acidic residues" evidence="1">
    <location>
        <begin position="263"/>
        <end position="296"/>
    </location>
</feature>
<reference evidence="2" key="1">
    <citation type="submission" date="2020-05" db="EMBL/GenBank/DDBJ databases">
        <authorList>
            <person name="Chiriac C."/>
            <person name="Salcher M."/>
            <person name="Ghai R."/>
            <person name="Kavagutti S V."/>
        </authorList>
    </citation>
    <scope>NUCLEOTIDE SEQUENCE</scope>
</reference>
<feature type="region of interest" description="Disordered" evidence="1">
    <location>
        <begin position="263"/>
        <end position="306"/>
    </location>
</feature>
<feature type="region of interest" description="Disordered" evidence="1">
    <location>
        <begin position="131"/>
        <end position="156"/>
    </location>
</feature>
<dbReference type="AlphaFoldDB" id="A0A6J7KW55"/>
<organism evidence="2">
    <name type="scientific">freshwater metagenome</name>
    <dbReference type="NCBI Taxonomy" id="449393"/>
    <lineage>
        <taxon>unclassified sequences</taxon>
        <taxon>metagenomes</taxon>
        <taxon>ecological metagenomes</taxon>
    </lineage>
</organism>
<evidence type="ECO:0000256" key="1">
    <source>
        <dbReference type="SAM" id="MobiDB-lite"/>
    </source>
</evidence>
<name>A0A6J7KW55_9ZZZZ</name>
<protein>
    <submittedName>
        <fullName evidence="2">Unannotated protein</fullName>
    </submittedName>
</protein>
<accession>A0A6J7KW55</accession>
<gene>
    <name evidence="2" type="ORF">UFOPK3752_02203</name>
</gene>
<evidence type="ECO:0000313" key="2">
    <source>
        <dbReference type="EMBL" id="CAB4959795.1"/>
    </source>
</evidence>